<evidence type="ECO:0000259" key="6">
    <source>
        <dbReference type="PROSITE" id="PS51635"/>
    </source>
</evidence>
<dbReference type="PANTHER" id="PTHR24185">
    <property type="entry name" value="CALCIUM-INDEPENDENT PHOSPHOLIPASE A2-GAMMA"/>
    <property type="match status" value="1"/>
</dbReference>
<name>A0ABR3RGF2_9PLEO</name>
<proteinExistence type="predicted"/>
<feature type="domain" description="PNPLA" evidence="6">
    <location>
        <begin position="1"/>
        <end position="96"/>
    </location>
</feature>
<evidence type="ECO:0000313" key="7">
    <source>
        <dbReference type="EMBL" id="KAL1603518.1"/>
    </source>
</evidence>
<gene>
    <name evidence="7" type="ORF">SLS60_005106</name>
</gene>
<accession>A0ABR3RGF2</accession>
<evidence type="ECO:0000256" key="5">
    <source>
        <dbReference type="SAM" id="MobiDB-lite"/>
    </source>
</evidence>
<protein>
    <recommendedName>
        <fullName evidence="6">PNPLA domain-containing protein</fullName>
    </recommendedName>
</protein>
<dbReference type="SUPFAM" id="SSF52151">
    <property type="entry name" value="FabD/lysophospholipase-like"/>
    <property type="match status" value="1"/>
</dbReference>
<comment type="caution">
    <text evidence="7">The sequence shown here is derived from an EMBL/GenBank/DDBJ whole genome shotgun (WGS) entry which is preliminary data.</text>
</comment>
<keyword evidence="3" id="KW-0443">Lipid metabolism</keyword>
<dbReference type="Gene3D" id="3.40.1090.10">
    <property type="entry name" value="Cytosolic phospholipase A2 catalytic domain"/>
    <property type="match status" value="1"/>
</dbReference>
<sequence>MVAALMALREGDRKRGEGDKRHLFRSYDHVEAPPTRYNLPDATELNPGRVQSNPTMIWEACRATSAAPLYFDKMMLGGVRYMDGGVGQNNPAVYALNEAHQMCAGGDQTENVAAALISVGTGHKKPQSRFQNILHIMKWARKSITDTEEAHVSVGNLCKSLKIPYFRFDVKAGLSEMKLDECKKERARKRPKSTAQANGNITPAVLAPAAPEPVQASEEPLFDTYQPTKYDYTTYNTIKDRTLNYCQHKGGAHNNPVDVDRELTNAAELLVYYRRKREASSRQEWDNFSTHPYVRVNRSLNGLNRESSFPARAQP</sequence>
<reference evidence="7 8" key="1">
    <citation type="submission" date="2024-02" db="EMBL/GenBank/DDBJ databases">
        <title>De novo assembly and annotation of 12 fungi associated with fruit tree decline syndrome in Ontario, Canada.</title>
        <authorList>
            <person name="Sulman M."/>
            <person name="Ellouze W."/>
            <person name="Ilyukhin E."/>
        </authorList>
    </citation>
    <scope>NUCLEOTIDE SEQUENCE [LARGE SCALE GENOMIC DNA]</scope>
    <source>
        <strain evidence="7 8">M42-189</strain>
    </source>
</reference>
<dbReference type="Pfam" id="PF01734">
    <property type="entry name" value="Patatin"/>
    <property type="match status" value="1"/>
</dbReference>
<organism evidence="7 8">
    <name type="scientific">Paraconiothyrium brasiliense</name>
    <dbReference type="NCBI Taxonomy" id="300254"/>
    <lineage>
        <taxon>Eukaryota</taxon>
        <taxon>Fungi</taxon>
        <taxon>Dikarya</taxon>
        <taxon>Ascomycota</taxon>
        <taxon>Pezizomycotina</taxon>
        <taxon>Dothideomycetes</taxon>
        <taxon>Pleosporomycetidae</taxon>
        <taxon>Pleosporales</taxon>
        <taxon>Massarineae</taxon>
        <taxon>Didymosphaeriaceae</taxon>
        <taxon>Paraconiothyrium</taxon>
    </lineage>
</organism>
<keyword evidence="1" id="KW-0378">Hydrolase</keyword>
<dbReference type="InterPro" id="IPR016035">
    <property type="entry name" value="Acyl_Trfase/lysoPLipase"/>
</dbReference>
<dbReference type="EMBL" id="JAKJXO020000006">
    <property type="protein sequence ID" value="KAL1603518.1"/>
    <property type="molecule type" value="Genomic_DNA"/>
</dbReference>
<dbReference type="PROSITE" id="PS51635">
    <property type="entry name" value="PNPLA"/>
    <property type="match status" value="1"/>
</dbReference>
<dbReference type="Proteomes" id="UP001521785">
    <property type="component" value="Unassembled WGS sequence"/>
</dbReference>
<evidence type="ECO:0000256" key="1">
    <source>
        <dbReference type="ARBA" id="ARBA00022801"/>
    </source>
</evidence>
<dbReference type="PANTHER" id="PTHR24185:SF1">
    <property type="entry name" value="CALCIUM-INDEPENDENT PHOSPHOLIPASE A2-GAMMA"/>
    <property type="match status" value="1"/>
</dbReference>
<dbReference type="InterPro" id="IPR002641">
    <property type="entry name" value="PNPLA_dom"/>
</dbReference>
<keyword evidence="8" id="KW-1185">Reference proteome</keyword>
<evidence type="ECO:0000313" key="8">
    <source>
        <dbReference type="Proteomes" id="UP001521785"/>
    </source>
</evidence>
<evidence type="ECO:0000256" key="3">
    <source>
        <dbReference type="ARBA" id="ARBA00023098"/>
    </source>
</evidence>
<keyword evidence="2" id="KW-0442">Lipid degradation</keyword>
<feature type="region of interest" description="Disordered" evidence="5">
    <location>
        <begin position="185"/>
        <end position="206"/>
    </location>
</feature>
<evidence type="ECO:0000256" key="4">
    <source>
        <dbReference type="PROSITE-ProRule" id="PRU01161"/>
    </source>
</evidence>
<comment type="caution">
    <text evidence="4">Lacks conserved residue(s) required for the propagation of feature annotation.</text>
</comment>
<evidence type="ECO:0000256" key="2">
    <source>
        <dbReference type="ARBA" id="ARBA00022963"/>
    </source>
</evidence>
<feature type="short sequence motif" description="DGA/G" evidence="4">
    <location>
        <begin position="83"/>
        <end position="85"/>
    </location>
</feature>